<keyword evidence="8" id="KW-1185">Reference proteome</keyword>
<gene>
    <name evidence="6" type="primary">lacD</name>
    <name evidence="7" type="ORF">UAU_02841</name>
</gene>
<dbReference type="UniPathway" id="UPA00704">
    <property type="reaction ID" value="UER00716"/>
</dbReference>
<comment type="pathway">
    <text evidence="2 6">Carbohydrate metabolism; D-tagatose 6-phosphate degradation; D-glyceraldehyde 3-phosphate and glycerone phosphate from D-tagatose 6-phosphate: step 2/2.</text>
</comment>
<keyword evidence="5 6" id="KW-0456">Lyase</keyword>
<dbReference type="InterPro" id="IPR002915">
    <property type="entry name" value="DeoC/FbaB/LacD_aldolase"/>
</dbReference>
<keyword evidence="4 6" id="KW-0423">Lactose metabolism</keyword>
<dbReference type="SUPFAM" id="SSF51569">
    <property type="entry name" value="Aldolase"/>
    <property type="match status" value="1"/>
</dbReference>
<dbReference type="eggNOG" id="COG3684">
    <property type="taxonomic scope" value="Bacteria"/>
</dbReference>
<name>R2QD99_9ENTE</name>
<evidence type="ECO:0000313" key="8">
    <source>
        <dbReference type="Proteomes" id="UP000013782"/>
    </source>
</evidence>
<sequence>MKKMNAAQYTNLMNTCNADGIIGALAIDQRGALKKMIANYKETATSQDIIDFKKIVSEELTPYATSILLDPEYGLPAADARAENAGLLLAYEKTGYDASTPGRLPDSLNVWSVKRLKEAGADACKFLLYYDIDEADEINDQKKAYMERIGSECVAEGIPFFLELVSYDAKISDAASEEYAKVKPHKVNDMMKEFSNPRYNVDVLKVEVPVNMKFVEGFGEIEVYSKSEAAQLFKEQSEATDLPFIFLSAGVSAELFQQTLHFAKDSGSTFNGVLCGRATWANGVEPFITKGEEAAREWLRTTGRKNIEELNDVLKVTASPLQHKIEAETTIQ</sequence>
<evidence type="ECO:0000256" key="6">
    <source>
        <dbReference type="HAMAP-Rule" id="MF_00734"/>
    </source>
</evidence>
<dbReference type="PANTHER" id="PTHR39340">
    <property type="entry name" value="SULFOFRUCTOSEPHOSPHATE ALDOLASE"/>
    <property type="match status" value="1"/>
</dbReference>
<dbReference type="GO" id="GO:0019512">
    <property type="term" value="P:lactose catabolic process via tagatose-6-phosphate"/>
    <property type="evidence" value="ECO:0007669"/>
    <property type="project" value="UniProtKB-UniRule"/>
</dbReference>
<comment type="catalytic activity">
    <reaction evidence="1 6">
        <text>D-tagatofuranose 1,6-bisphosphate = D-glyceraldehyde 3-phosphate + dihydroxyacetone phosphate</text>
        <dbReference type="Rhea" id="RHEA:22948"/>
        <dbReference type="ChEBI" id="CHEBI:57642"/>
        <dbReference type="ChEBI" id="CHEBI:58694"/>
        <dbReference type="ChEBI" id="CHEBI:59776"/>
        <dbReference type="EC" id="4.1.2.40"/>
    </reaction>
</comment>
<dbReference type="NCBIfam" id="TIGR01232">
    <property type="entry name" value="lacD"/>
    <property type="match status" value="1"/>
</dbReference>
<evidence type="ECO:0000256" key="2">
    <source>
        <dbReference type="ARBA" id="ARBA00005191"/>
    </source>
</evidence>
<protein>
    <recommendedName>
        <fullName evidence="6">Tagatose 1,6-diphosphate aldolase</fullName>
        <ecNumber evidence="6">4.1.2.40</ecNumber>
    </recommendedName>
    <alternativeName>
        <fullName evidence="6">D-tagatose-1,6-bisphosphate aldolase</fullName>
    </alternativeName>
    <alternativeName>
        <fullName evidence="6">Tagatose-bisphosphate aldolase</fullName>
    </alternativeName>
</protein>
<dbReference type="EC" id="4.1.2.40" evidence="6"/>
<dbReference type="HAMAP" id="MF_00734">
    <property type="entry name" value="LacD"/>
    <property type="match status" value="1"/>
</dbReference>
<accession>R2QD99</accession>
<dbReference type="GO" id="GO:0061595">
    <property type="term" value="F:6-deoxy-6-sulfofructose-1-phosphate aldolase activity"/>
    <property type="evidence" value="ECO:0007669"/>
    <property type="project" value="TreeGrafter"/>
</dbReference>
<dbReference type="AlphaFoldDB" id="R2QD99"/>
<evidence type="ECO:0000256" key="3">
    <source>
        <dbReference type="ARBA" id="ARBA00008679"/>
    </source>
</evidence>
<dbReference type="NCBIfam" id="NF003180">
    <property type="entry name" value="PRK04161.1"/>
    <property type="match status" value="1"/>
</dbReference>
<dbReference type="NCBIfam" id="NF009065">
    <property type="entry name" value="PRK12399.1"/>
    <property type="match status" value="1"/>
</dbReference>
<evidence type="ECO:0000256" key="1">
    <source>
        <dbReference type="ARBA" id="ARBA00000567"/>
    </source>
</evidence>
<dbReference type="GO" id="GO:1902777">
    <property type="term" value="P:6-sulfoquinovose(1-) catabolic process"/>
    <property type="evidence" value="ECO:0007669"/>
    <property type="project" value="TreeGrafter"/>
</dbReference>
<dbReference type="GO" id="GO:0009024">
    <property type="term" value="F:tagatose-6-phosphate kinase activity"/>
    <property type="evidence" value="ECO:0007669"/>
    <property type="project" value="InterPro"/>
</dbReference>
<dbReference type="InterPro" id="IPR005927">
    <property type="entry name" value="Tag_1.6-dipho_adolase"/>
</dbReference>
<dbReference type="NCBIfam" id="NF009498">
    <property type="entry name" value="PRK12858.1"/>
    <property type="match status" value="1"/>
</dbReference>
<evidence type="ECO:0000256" key="5">
    <source>
        <dbReference type="ARBA" id="ARBA00023239"/>
    </source>
</evidence>
<dbReference type="GO" id="GO:0009025">
    <property type="term" value="F:tagatose-bisphosphate aldolase activity"/>
    <property type="evidence" value="ECO:0007669"/>
    <property type="project" value="UniProtKB-UniRule"/>
</dbReference>
<comment type="caution">
    <text evidence="7">The sequence shown here is derived from an EMBL/GenBank/DDBJ whole genome shotgun (WGS) entry which is preliminary data.</text>
</comment>
<dbReference type="SMART" id="SM01133">
    <property type="entry name" value="DeoC"/>
    <property type="match status" value="1"/>
</dbReference>
<reference evidence="7 8" key="1">
    <citation type="submission" date="2013-02" db="EMBL/GenBank/DDBJ databases">
        <title>The Genome Sequence of Enterococcus pallens BAA-351.</title>
        <authorList>
            <consortium name="The Broad Institute Genome Sequencing Platform"/>
            <consortium name="The Broad Institute Genome Sequencing Center for Infectious Disease"/>
            <person name="Earl A.M."/>
            <person name="Gilmore M.S."/>
            <person name="Lebreton F."/>
            <person name="Walker B."/>
            <person name="Young S.K."/>
            <person name="Zeng Q."/>
            <person name="Gargeya S."/>
            <person name="Fitzgerald M."/>
            <person name="Haas B."/>
            <person name="Abouelleil A."/>
            <person name="Alvarado L."/>
            <person name="Arachchi H.M."/>
            <person name="Berlin A.M."/>
            <person name="Chapman S.B."/>
            <person name="Dewar J."/>
            <person name="Goldberg J."/>
            <person name="Griggs A."/>
            <person name="Gujja S."/>
            <person name="Hansen M."/>
            <person name="Howarth C."/>
            <person name="Imamovic A."/>
            <person name="Larimer J."/>
            <person name="McCowan C."/>
            <person name="Murphy C."/>
            <person name="Neiman D."/>
            <person name="Pearson M."/>
            <person name="Priest M."/>
            <person name="Roberts A."/>
            <person name="Saif S."/>
            <person name="Shea T."/>
            <person name="Sisk P."/>
            <person name="Sykes S."/>
            <person name="Wortman J."/>
            <person name="Nusbaum C."/>
            <person name="Birren B."/>
        </authorList>
    </citation>
    <scope>NUCLEOTIDE SEQUENCE [LARGE SCALE GENOMIC DNA]</scope>
    <source>
        <strain evidence="7 8">ATCC BAA-351</strain>
    </source>
</reference>
<dbReference type="HOGENOM" id="CLU_058971_0_1_9"/>
<dbReference type="InterPro" id="IPR013785">
    <property type="entry name" value="Aldolase_TIM"/>
</dbReference>
<dbReference type="STRING" id="160454.RV10_GL003317"/>
<comment type="similarity">
    <text evidence="3 6">Belongs to the aldolase LacD family.</text>
</comment>
<dbReference type="Pfam" id="PF01791">
    <property type="entry name" value="DeoC"/>
    <property type="match status" value="1"/>
</dbReference>
<dbReference type="Proteomes" id="UP000013782">
    <property type="component" value="Unassembled WGS sequence"/>
</dbReference>
<dbReference type="PATRIC" id="fig|1158607.3.peg.2832"/>
<dbReference type="InterPro" id="IPR050552">
    <property type="entry name" value="LacD_aldolase"/>
</dbReference>
<dbReference type="PANTHER" id="PTHR39340:SF1">
    <property type="entry name" value="SULFOFRUCTOSEPHOSPHATE ALDOLASE"/>
    <property type="match status" value="1"/>
</dbReference>
<proteinExistence type="inferred from homology"/>
<evidence type="ECO:0000256" key="4">
    <source>
        <dbReference type="ARBA" id="ARBA00022736"/>
    </source>
</evidence>
<dbReference type="GO" id="GO:2001059">
    <property type="term" value="P:D-tagatose 6-phosphate catabolic process"/>
    <property type="evidence" value="ECO:0007669"/>
    <property type="project" value="UniProtKB-UniRule"/>
</dbReference>
<organism evidence="7 8">
    <name type="scientific">Enterococcus pallens ATCC BAA-351</name>
    <dbReference type="NCBI Taxonomy" id="1158607"/>
    <lineage>
        <taxon>Bacteria</taxon>
        <taxon>Bacillati</taxon>
        <taxon>Bacillota</taxon>
        <taxon>Bacilli</taxon>
        <taxon>Lactobacillales</taxon>
        <taxon>Enterococcaceae</taxon>
        <taxon>Enterococcus</taxon>
    </lineage>
</organism>
<evidence type="ECO:0000313" key="7">
    <source>
        <dbReference type="EMBL" id="EOH93198.1"/>
    </source>
</evidence>
<dbReference type="Gene3D" id="3.20.20.70">
    <property type="entry name" value="Aldolase class I"/>
    <property type="match status" value="1"/>
</dbReference>
<dbReference type="EMBL" id="AJAQ01000018">
    <property type="protein sequence ID" value="EOH93198.1"/>
    <property type="molecule type" value="Genomic_DNA"/>
</dbReference>